<dbReference type="GO" id="GO:0046654">
    <property type="term" value="P:tetrahydrofolate biosynthetic process"/>
    <property type="evidence" value="ECO:0007669"/>
    <property type="project" value="InterPro"/>
</dbReference>
<accession>A0A2C9L0U7</accession>
<dbReference type="PROSITE" id="PS51330">
    <property type="entry name" value="DHFR_2"/>
    <property type="match status" value="1"/>
</dbReference>
<dbReference type="GO" id="GO:0005739">
    <property type="term" value="C:mitochondrion"/>
    <property type="evidence" value="ECO:0007669"/>
    <property type="project" value="TreeGrafter"/>
</dbReference>
<dbReference type="InterPro" id="IPR001796">
    <property type="entry name" value="DHFR_dom"/>
</dbReference>
<dbReference type="VEuPathDB" id="VectorBase:BGLAX_045299"/>
<keyword evidence="3" id="KW-0554">One-carbon metabolism</keyword>
<comment type="pathway">
    <text evidence="1">Cofactor biosynthesis; tetrahydrofolate biosynthesis; 5,6,7,8-tetrahydrofolate from 7,8-dihydrofolate: step 1/1.</text>
</comment>
<keyword evidence="5" id="KW-0560">Oxidoreductase</keyword>
<dbReference type="GO" id="GO:0006730">
    <property type="term" value="P:one-carbon metabolic process"/>
    <property type="evidence" value="ECO:0007669"/>
    <property type="project" value="UniProtKB-KW"/>
</dbReference>
<dbReference type="SUPFAM" id="SSF53597">
    <property type="entry name" value="Dihydrofolate reductase-like"/>
    <property type="match status" value="1"/>
</dbReference>
<organism evidence="8 9">
    <name type="scientific">Biomphalaria glabrata</name>
    <name type="common">Bloodfluke planorb</name>
    <name type="synonym">Freshwater snail</name>
    <dbReference type="NCBI Taxonomy" id="6526"/>
    <lineage>
        <taxon>Eukaryota</taxon>
        <taxon>Metazoa</taxon>
        <taxon>Spiralia</taxon>
        <taxon>Lophotrochozoa</taxon>
        <taxon>Mollusca</taxon>
        <taxon>Gastropoda</taxon>
        <taxon>Heterobranchia</taxon>
        <taxon>Euthyneura</taxon>
        <taxon>Panpulmonata</taxon>
        <taxon>Hygrophila</taxon>
        <taxon>Lymnaeoidea</taxon>
        <taxon>Planorbidae</taxon>
        <taxon>Biomphalaria</taxon>
    </lineage>
</organism>
<dbReference type="Gene3D" id="3.40.430.10">
    <property type="entry name" value="Dihydrofolate Reductase, subunit A"/>
    <property type="match status" value="1"/>
</dbReference>
<dbReference type="PANTHER" id="PTHR48069">
    <property type="entry name" value="DIHYDROFOLATE REDUCTASE"/>
    <property type="match status" value="1"/>
</dbReference>
<sequence>MDRWFQKEKKNGIITGRVGWEGWSEEKKTDPKITTVVISKSLPKDEPHCRGVARSFEEAINMLSSGPDKDKIETIYNIGGRLNYEHSVSDVRCKKLVLTRIFQDFESDVYFPDFEHAFERVSDPEIDDKIREDPSSKIKFRFEVWVRKSDQ</sequence>
<evidence type="ECO:0000313" key="8">
    <source>
        <dbReference type="EnsemblMetazoa" id="BGLB025675-PC"/>
    </source>
</evidence>
<dbReference type="GO" id="GO:0004146">
    <property type="term" value="F:dihydrofolate reductase activity"/>
    <property type="evidence" value="ECO:0007669"/>
    <property type="project" value="UniProtKB-EC"/>
</dbReference>
<dbReference type="GO" id="GO:0050661">
    <property type="term" value="F:NADP binding"/>
    <property type="evidence" value="ECO:0007669"/>
    <property type="project" value="InterPro"/>
</dbReference>
<evidence type="ECO:0000259" key="7">
    <source>
        <dbReference type="PROSITE" id="PS51330"/>
    </source>
</evidence>
<evidence type="ECO:0000313" key="9">
    <source>
        <dbReference type="Proteomes" id="UP000076420"/>
    </source>
</evidence>
<dbReference type="EnsemblMetazoa" id="BGLB025675-RC">
    <property type="protein sequence ID" value="BGLB025675-PC"/>
    <property type="gene ID" value="BGLB025675"/>
</dbReference>
<dbReference type="InterPro" id="IPR012259">
    <property type="entry name" value="DHFR"/>
</dbReference>
<dbReference type="EC" id="1.5.1.3" evidence="2"/>
<dbReference type="InterPro" id="IPR024072">
    <property type="entry name" value="DHFR-like_dom_sf"/>
</dbReference>
<name>A0A2C9L0U7_BIOGL</name>
<evidence type="ECO:0000256" key="3">
    <source>
        <dbReference type="ARBA" id="ARBA00022563"/>
    </source>
</evidence>
<dbReference type="GO" id="GO:0046655">
    <property type="term" value="P:folic acid metabolic process"/>
    <property type="evidence" value="ECO:0007669"/>
    <property type="project" value="TreeGrafter"/>
</dbReference>
<proteinExistence type="predicted"/>
<dbReference type="KEGG" id="bgt:106076646"/>
<reference evidence="8" key="1">
    <citation type="submission" date="2020-05" db="UniProtKB">
        <authorList>
            <consortium name="EnsemblMetazoa"/>
        </authorList>
    </citation>
    <scope>IDENTIFICATION</scope>
    <source>
        <strain evidence="8">BB02</strain>
    </source>
</reference>
<dbReference type="Pfam" id="PF00186">
    <property type="entry name" value="DHFR_1"/>
    <property type="match status" value="1"/>
</dbReference>
<evidence type="ECO:0000256" key="6">
    <source>
        <dbReference type="ARBA" id="ARBA00048873"/>
    </source>
</evidence>
<feature type="domain" description="DHFR" evidence="7">
    <location>
        <begin position="1"/>
        <end position="147"/>
    </location>
</feature>
<keyword evidence="4" id="KW-0521">NADP</keyword>
<evidence type="ECO:0000256" key="2">
    <source>
        <dbReference type="ARBA" id="ARBA00012856"/>
    </source>
</evidence>
<dbReference type="OrthoDB" id="4664297at2759"/>
<gene>
    <name evidence="8" type="primary">106076646</name>
</gene>
<dbReference type="PANTHER" id="PTHR48069:SF3">
    <property type="entry name" value="DIHYDROFOLATE REDUCTASE"/>
    <property type="match status" value="1"/>
</dbReference>
<dbReference type="STRING" id="6526.A0A2C9L0U7"/>
<protein>
    <recommendedName>
        <fullName evidence="2">dihydrofolate reductase</fullName>
        <ecNumber evidence="2">1.5.1.3</ecNumber>
    </recommendedName>
</protein>
<dbReference type="VEuPathDB" id="VectorBase:BGLB025675"/>
<evidence type="ECO:0000256" key="1">
    <source>
        <dbReference type="ARBA" id="ARBA00004903"/>
    </source>
</evidence>
<dbReference type="AlphaFoldDB" id="A0A2C9L0U7"/>
<evidence type="ECO:0000256" key="4">
    <source>
        <dbReference type="ARBA" id="ARBA00022857"/>
    </source>
</evidence>
<evidence type="ECO:0000256" key="5">
    <source>
        <dbReference type="ARBA" id="ARBA00023002"/>
    </source>
</evidence>
<comment type="catalytic activity">
    <reaction evidence="6">
        <text>(6S)-5,6,7,8-tetrahydrofolate + NADP(+) = 7,8-dihydrofolate + NADPH + H(+)</text>
        <dbReference type="Rhea" id="RHEA:15009"/>
        <dbReference type="ChEBI" id="CHEBI:15378"/>
        <dbReference type="ChEBI" id="CHEBI:57451"/>
        <dbReference type="ChEBI" id="CHEBI:57453"/>
        <dbReference type="ChEBI" id="CHEBI:57783"/>
        <dbReference type="ChEBI" id="CHEBI:58349"/>
        <dbReference type="EC" id="1.5.1.3"/>
    </reaction>
</comment>
<dbReference type="GO" id="GO:0046452">
    <property type="term" value="P:dihydrofolate metabolic process"/>
    <property type="evidence" value="ECO:0007669"/>
    <property type="project" value="TreeGrafter"/>
</dbReference>
<dbReference type="Proteomes" id="UP000076420">
    <property type="component" value="Unassembled WGS sequence"/>
</dbReference>